<protein>
    <submittedName>
        <fullName evidence="7">3-phosphoglycerate dehydrogenase</fullName>
    </submittedName>
</protein>
<dbReference type="AlphaFoldDB" id="A0A179BDP8"/>
<dbReference type="InterPro" id="IPR029753">
    <property type="entry name" value="D-isomer_DH_CS"/>
</dbReference>
<evidence type="ECO:0000256" key="2">
    <source>
        <dbReference type="ARBA" id="ARBA00023002"/>
    </source>
</evidence>
<dbReference type="SUPFAM" id="SSF52283">
    <property type="entry name" value="Formate/glycerate dehydrogenase catalytic domain-like"/>
    <property type="match status" value="1"/>
</dbReference>
<dbReference type="Pfam" id="PF00389">
    <property type="entry name" value="2-Hacid_dh"/>
    <property type="match status" value="1"/>
</dbReference>
<dbReference type="GO" id="GO:0051287">
    <property type="term" value="F:NAD binding"/>
    <property type="evidence" value="ECO:0007669"/>
    <property type="project" value="InterPro"/>
</dbReference>
<evidence type="ECO:0000259" key="5">
    <source>
        <dbReference type="Pfam" id="PF00389"/>
    </source>
</evidence>
<evidence type="ECO:0000259" key="6">
    <source>
        <dbReference type="Pfam" id="PF02826"/>
    </source>
</evidence>
<reference evidence="7" key="1">
    <citation type="submission" date="2016-04" db="EMBL/GenBank/DDBJ databases">
        <title>Fast-growing isolate from the root nodules of Vavilovia formosa.</title>
        <authorList>
            <person name="Kimeklis A."/>
            <person name="Safronova V."/>
            <person name="Belimov A."/>
            <person name="Andronov E."/>
        </authorList>
    </citation>
    <scope>NUCLEOTIDE SEQUENCE [LARGE SCALE GENOMIC DNA]</scope>
    <source>
        <strain evidence="7">Vaf-46</strain>
    </source>
</reference>
<dbReference type="InterPro" id="IPR050418">
    <property type="entry name" value="D-iso_2-hydroxyacid_DH_PdxB"/>
</dbReference>
<dbReference type="PROSITE" id="PS00670">
    <property type="entry name" value="D_2_HYDROXYACID_DH_2"/>
    <property type="match status" value="1"/>
</dbReference>
<accession>A0A179BDP8</accession>
<dbReference type="InterPro" id="IPR043322">
    <property type="entry name" value="CtBP"/>
</dbReference>
<dbReference type="Gene3D" id="3.40.50.720">
    <property type="entry name" value="NAD(P)-binding Rossmann-like Domain"/>
    <property type="match status" value="2"/>
</dbReference>
<comment type="caution">
    <text evidence="7">The sequence shown here is derived from an EMBL/GenBank/DDBJ whole genome shotgun (WGS) entry which is preliminary data.</text>
</comment>
<proteinExistence type="inferred from homology"/>
<evidence type="ECO:0000256" key="3">
    <source>
        <dbReference type="ARBA" id="ARBA00023027"/>
    </source>
</evidence>
<dbReference type="GO" id="GO:0016616">
    <property type="term" value="F:oxidoreductase activity, acting on the CH-OH group of donors, NAD or NADP as acceptor"/>
    <property type="evidence" value="ECO:0007669"/>
    <property type="project" value="InterPro"/>
</dbReference>
<feature type="domain" description="D-isomer specific 2-hydroxyacid dehydrogenase catalytic" evidence="5">
    <location>
        <begin position="22"/>
        <end position="332"/>
    </location>
</feature>
<keyword evidence="2 4" id="KW-0560">Oxidoreductase</keyword>
<evidence type="ECO:0000256" key="4">
    <source>
        <dbReference type="RuleBase" id="RU003719"/>
    </source>
</evidence>
<feature type="domain" description="D-isomer specific 2-hydroxyacid dehydrogenase NAD-binding" evidence="6">
    <location>
        <begin position="113"/>
        <end position="301"/>
    </location>
</feature>
<sequence length="334" mass="36739">MTAQKKYIVGITDHMFGAPDLEAEVLGDDVEIDFFATTDEALFSPERLARLDALMVWGARLGPKTIAHLSRCRGVVRYGVGYEKIDLSALANAGISFANNPDYGTEEVADHAVAMILSLHRRLWEHDARARGYTTGWQVHSLKPLSRSNRTAVGVVGVGRIGTAVVNRLKPFGFRILGYDPGQSRGHEKAVGYERTDRLDDLFAQADIVTLHCPANDETRGILDADGLSRLKPGAILINTARGELLDDLDALEASLRNGHLAAAAIDTLAQEPPRDHPLLTAWRDRSDWLEGRLVITPHNAFYSDHAAIEMRHNAAQTVKILLDEGRLRNQVTA</sequence>
<organism evidence="7">
    <name type="scientific">Rhizobium leguminosarum</name>
    <dbReference type="NCBI Taxonomy" id="384"/>
    <lineage>
        <taxon>Bacteria</taxon>
        <taxon>Pseudomonadati</taxon>
        <taxon>Pseudomonadota</taxon>
        <taxon>Alphaproteobacteria</taxon>
        <taxon>Hyphomicrobiales</taxon>
        <taxon>Rhizobiaceae</taxon>
        <taxon>Rhizobium/Agrobacterium group</taxon>
        <taxon>Rhizobium</taxon>
    </lineage>
</organism>
<dbReference type="InterPro" id="IPR036291">
    <property type="entry name" value="NAD(P)-bd_dom_sf"/>
</dbReference>
<keyword evidence="3" id="KW-0520">NAD</keyword>
<dbReference type="PANTHER" id="PTHR43761">
    <property type="entry name" value="D-ISOMER SPECIFIC 2-HYDROXYACID DEHYDROGENASE FAMILY PROTEIN (AFU_ORTHOLOGUE AFUA_1G13630)"/>
    <property type="match status" value="1"/>
</dbReference>
<dbReference type="Pfam" id="PF02826">
    <property type="entry name" value="2-Hacid_dh_C"/>
    <property type="match status" value="1"/>
</dbReference>
<dbReference type="InterPro" id="IPR029752">
    <property type="entry name" value="D-isomer_DH_CS1"/>
</dbReference>
<comment type="similarity">
    <text evidence="1 4">Belongs to the D-isomer specific 2-hydroxyacid dehydrogenase family.</text>
</comment>
<name>A0A179BDP8_RHILE</name>
<dbReference type="GO" id="GO:0003714">
    <property type="term" value="F:transcription corepressor activity"/>
    <property type="evidence" value="ECO:0007669"/>
    <property type="project" value="InterPro"/>
</dbReference>
<dbReference type="InterPro" id="IPR006140">
    <property type="entry name" value="D-isomer_DH_NAD-bd"/>
</dbReference>
<dbReference type="PANTHER" id="PTHR43761:SF1">
    <property type="entry name" value="D-ISOMER SPECIFIC 2-HYDROXYACID DEHYDROGENASE CATALYTIC DOMAIN-CONTAINING PROTEIN-RELATED"/>
    <property type="match status" value="1"/>
</dbReference>
<dbReference type="eggNOG" id="COG1052">
    <property type="taxonomic scope" value="Bacteria"/>
</dbReference>
<dbReference type="InterPro" id="IPR006139">
    <property type="entry name" value="D-isomer_2_OHA_DH_cat_dom"/>
</dbReference>
<dbReference type="PROSITE" id="PS00671">
    <property type="entry name" value="D_2_HYDROXYACID_DH_3"/>
    <property type="match status" value="1"/>
</dbReference>
<evidence type="ECO:0000256" key="1">
    <source>
        <dbReference type="ARBA" id="ARBA00005854"/>
    </source>
</evidence>
<dbReference type="PROSITE" id="PS00065">
    <property type="entry name" value="D_2_HYDROXYACID_DH_1"/>
    <property type="match status" value="1"/>
</dbReference>
<evidence type="ECO:0000313" key="7">
    <source>
        <dbReference type="EMBL" id="OAP89261.1"/>
    </source>
</evidence>
<dbReference type="EMBL" id="LWBS01000439">
    <property type="protein sequence ID" value="OAP89261.1"/>
    <property type="molecule type" value="Genomic_DNA"/>
</dbReference>
<dbReference type="SUPFAM" id="SSF51735">
    <property type="entry name" value="NAD(P)-binding Rossmann-fold domains"/>
    <property type="match status" value="1"/>
</dbReference>
<gene>
    <name evidence="7" type="ORF">A4U53_07385</name>
</gene>
<dbReference type="CDD" id="cd05299">
    <property type="entry name" value="CtBP_dh"/>
    <property type="match status" value="1"/>
</dbReference>